<keyword evidence="2 4" id="KW-0689">Ribosomal protein</keyword>
<keyword evidence="3 4" id="KW-0687">Ribonucleoprotein</keyword>
<dbReference type="PRINTS" id="PR00064">
    <property type="entry name" value="RIBOSOMALL35"/>
</dbReference>
<dbReference type="PROSITE" id="PS00936">
    <property type="entry name" value="RIBOSOMAL_L35"/>
    <property type="match status" value="1"/>
</dbReference>
<protein>
    <recommendedName>
        <fullName evidence="4">50S ribosomal protein L35</fullName>
    </recommendedName>
</protein>
<keyword evidence="5" id="KW-0934">Plastid</keyword>
<dbReference type="HAMAP" id="MF_00514">
    <property type="entry name" value="Ribosomal_bL35"/>
    <property type="match status" value="1"/>
</dbReference>
<dbReference type="NCBIfam" id="TIGR00001">
    <property type="entry name" value="rpmI_bact"/>
    <property type="match status" value="1"/>
</dbReference>
<evidence type="ECO:0000313" key="5">
    <source>
        <dbReference type="EMBL" id="QBX88642.1"/>
    </source>
</evidence>
<geneLocation type="plastid" evidence="5"/>
<dbReference type="GO" id="GO:0006412">
    <property type="term" value="P:translation"/>
    <property type="evidence" value="ECO:0007669"/>
    <property type="project" value="InterPro"/>
</dbReference>
<dbReference type="GO" id="GO:0015934">
    <property type="term" value="C:large ribosomal subunit"/>
    <property type="evidence" value="ECO:0007669"/>
    <property type="project" value="TreeGrafter"/>
</dbReference>
<sequence>MPKLKTSKSILKRFKVTSNGKILRHKASRSHLLEKKAQKRKKNLGKITTLNKRDLRGISLKLPYLHICCR</sequence>
<evidence type="ECO:0000256" key="4">
    <source>
        <dbReference type="RuleBase" id="RU000568"/>
    </source>
</evidence>
<dbReference type="InterPro" id="IPR001706">
    <property type="entry name" value="Ribosomal_bL35"/>
</dbReference>
<evidence type="ECO:0000256" key="3">
    <source>
        <dbReference type="ARBA" id="ARBA00023274"/>
    </source>
</evidence>
<dbReference type="FunFam" id="4.10.410.60:FF:000001">
    <property type="entry name" value="50S ribosomal protein L35"/>
    <property type="match status" value="1"/>
</dbReference>
<gene>
    <name evidence="5" type="primary">rpl35</name>
</gene>
<evidence type="ECO:0000256" key="2">
    <source>
        <dbReference type="ARBA" id="ARBA00022980"/>
    </source>
</evidence>
<organism evidence="5">
    <name type="scientific">Balbiania investiens</name>
    <dbReference type="NCBI Taxonomy" id="111861"/>
    <lineage>
        <taxon>Eukaryota</taxon>
        <taxon>Rhodophyta</taxon>
        <taxon>Florideophyceae</taxon>
        <taxon>Nemaliophycidae</taxon>
        <taxon>Balbianiales</taxon>
        <taxon>Balbianiaceae</taxon>
        <taxon>Balbiania</taxon>
    </lineage>
</organism>
<comment type="similarity">
    <text evidence="1 4">Belongs to the bacterial ribosomal protein bL35 family.</text>
</comment>
<dbReference type="AlphaFoldDB" id="A0A4D6BL22"/>
<dbReference type="GO" id="GO:0003735">
    <property type="term" value="F:structural constituent of ribosome"/>
    <property type="evidence" value="ECO:0007669"/>
    <property type="project" value="InterPro"/>
</dbReference>
<dbReference type="SUPFAM" id="SSF143034">
    <property type="entry name" value="L35p-like"/>
    <property type="match status" value="1"/>
</dbReference>
<dbReference type="EMBL" id="MH026108">
    <property type="protein sequence ID" value="QBX88642.1"/>
    <property type="molecule type" value="Genomic_DNA"/>
</dbReference>
<dbReference type="RefSeq" id="YP_009628859.1">
    <property type="nucleotide sequence ID" value="NC_042171.1"/>
</dbReference>
<dbReference type="InterPro" id="IPR018265">
    <property type="entry name" value="Ribosomal_bL35_CS"/>
</dbReference>
<dbReference type="InterPro" id="IPR037229">
    <property type="entry name" value="Ribosomal_bL35_sf"/>
</dbReference>
<dbReference type="Pfam" id="PF01632">
    <property type="entry name" value="Ribosomal_L35p"/>
    <property type="match status" value="1"/>
</dbReference>
<proteinExistence type="inferred from homology"/>
<reference evidence="5" key="1">
    <citation type="journal article" date="2019" name="Phycologia">
        <title>Chloroplast and mitochondrial genomes of Balbiania investiens (Balbianiales, Nemaliophycidae).</title>
        <authorList>
            <person name="Evans J.R."/>
            <person name="StAmour N."/>
            <person name="Verbruggen H."/>
            <person name="Salomaki E.D."/>
            <person name="Vis M.L."/>
        </authorList>
    </citation>
    <scope>NUCLEOTIDE SEQUENCE</scope>
</reference>
<evidence type="ECO:0000256" key="1">
    <source>
        <dbReference type="ARBA" id="ARBA00006598"/>
    </source>
</evidence>
<dbReference type="Gene3D" id="4.10.410.60">
    <property type="match status" value="1"/>
</dbReference>
<dbReference type="InterPro" id="IPR021137">
    <property type="entry name" value="Ribosomal_bL35-like"/>
</dbReference>
<name>A0A4D6BL22_9FLOR</name>
<dbReference type="PANTHER" id="PTHR33343:SF1">
    <property type="entry name" value="LARGE RIBOSOMAL SUBUNIT PROTEIN BL35M"/>
    <property type="match status" value="1"/>
</dbReference>
<dbReference type="PANTHER" id="PTHR33343">
    <property type="entry name" value="54S RIBOSOMAL PROTEIN BL35M"/>
    <property type="match status" value="1"/>
</dbReference>
<accession>A0A4D6BL22</accession>
<dbReference type="GeneID" id="40138800"/>